<dbReference type="EMBL" id="CP048649">
    <property type="protein sequence ID" value="QIB69689.1"/>
    <property type="molecule type" value="Genomic_DNA"/>
</dbReference>
<dbReference type="AlphaFoldDB" id="A0A858BWY6"/>
<dbReference type="KEGG" id="abut:Ami103574_10305"/>
<feature type="transmembrane region" description="Helical" evidence="1">
    <location>
        <begin position="70"/>
        <end position="89"/>
    </location>
</feature>
<sequence length="210" mass="22887">MEKKGTSWGWIVFWLIIFWPVGLALLVNKLANDKSALMSGKTGIISAVGWFFIIFGILGIVAAFDTSSSDAVLGIIIGPAMIIGGILVLRKVSKTKRTAARYKKYIELAVNQNVRGIDNIAASIGLPYELVVRNLQDMINIGYLKDAYIDREARELVFKQIEPISYTQESTHQRADVQKIAVRCPGCGANNVVSVGSVSECDYCGTPVSA</sequence>
<keyword evidence="1" id="KW-0472">Membrane</keyword>
<accession>A0A858BWY6</accession>
<evidence type="ECO:0000313" key="3">
    <source>
        <dbReference type="Proteomes" id="UP000466848"/>
    </source>
</evidence>
<keyword evidence="1" id="KW-1133">Transmembrane helix</keyword>
<feature type="transmembrane region" description="Helical" evidence="1">
    <location>
        <begin position="43"/>
        <end position="64"/>
    </location>
</feature>
<proteinExistence type="predicted"/>
<name>A0A858BWY6_9FIRM</name>
<reference evidence="2 3" key="1">
    <citation type="submission" date="2020-02" db="EMBL/GenBank/DDBJ databases">
        <authorList>
            <person name="Kim Y.B."/>
            <person name="Roh S.W."/>
        </authorList>
    </citation>
    <scope>NUCLEOTIDE SEQUENCE [LARGE SCALE GENOMIC DNA]</scope>
    <source>
        <strain evidence="2 3">DSM 103574</strain>
    </source>
</reference>
<dbReference type="RefSeq" id="WP_163066929.1">
    <property type="nucleotide sequence ID" value="NZ_CP048649.1"/>
</dbReference>
<keyword evidence="3" id="KW-1185">Reference proteome</keyword>
<protein>
    <submittedName>
        <fullName evidence="2">Uncharacterized protein</fullName>
    </submittedName>
</protein>
<dbReference type="Proteomes" id="UP000466848">
    <property type="component" value="Chromosome"/>
</dbReference>
<gene>
    <name evidence="2" type="ORF">Ami103574_10305</name>
</gene>
<evidence type="ECO:0000256" key="1">
    <source>
        <dbReference type="SAM" id="Phobius"/>
    </source>
</evidence>
<keyword evidence="1" id="KW-0812">Transmembrane</keyword>
<feature type="transmembrane region" description="Helical" evidence="1">
    <location>
        <begin position="12"/>
        <end position="31"/>
    </location>
</feature>
<evidence type="ECO:0000313" key="2">
    <source>
        <dbReference type="EMBL" id="QIB69689.1"/>
    </source>
</evidence>
<organism evidence="2 3">
    <name type="scientific">Aminipila butyrica</name>
    <dbReference type="NCBI Taxonomy" id="433296"/>
    <lineage>
        <taxon>Bacteria</taxon>
        <taxon>Bacillati</taxon>
        <taxon>Bacillota</taxon>
        <taxon>Clostridia</taxon>
        <taxon>Peptostreptococcales</taxon>
        <taxon>Anaerovoracaceae</taxon>
        <taxon>Aminipila</taxon>
    </lineage>
</organism>